<sequence length="162" mass="19355">MPSTGHHLRPLLPKTPSMNRPEPFLLKTTRNLESDANVNRNSAQVLNPKEVQLQQLDHVKKQPRSEFERRSAGQRKRREREAKENSTKEHDKQSRAQKLRRKVEQGERRLRAFPDCDHGRALDEALDHEWMLNQPRREDRHRESQRSKFLRYEAELRSGMYT</sequence>
<feature type="compositionally biased region" description="Basic and acidic residues" evidence="1">
    <location>
        <begin position="79"/>
        <end position="94"/>
    </location>
</feature>
<evidence type="ECO:0000313" key="2">
    <source>
        <dbReference type="EMBL" id="KAK6987764.1"/>
    </source>
</evidence>
<name>A0AAV9ZMY8_9AGAR</name>
<accession>A0AAV9ZMY8</accession>
<dbReference type="Proteomes" id="UP001362999">
    <property type="component" value="Unassembled WGS sequence"/>
</dbReference>
<evidence type="ECO:0000256" key="1">
    <source>
        <dbReference type="SAM" id="MobiDB-lite"/>
    </source>
</evidence>
<gene>
    <name evidence="2" type="ORF">R3P38DRAFT_2805242</name>
</gene>
<evidence type="ECO:0000313" key="3">
    <source>
        <dbReference type="Proteomes" id="UP001362999"/>
    </source>
</evidence>
<feature type="region of interest" description="Disordered" evidence="1">
    <location>
        <begin position="1"/>
        <end position="23"/>
    </location>
</feature>
<proteinExistence type="predicted"/>
<comment type="caution">
    <text evidence="2">The sequence shown here is derived from an EMBL/GenBank/DDBJ whole genome shotgun (WGS) entry which is preliminary data.</text>
</comment>
<feature type="region of interest" description="Disordered" evidence="1">
    <location>
        <begin position="52"/>
        <end position="106"/>
    </location>
</feature>
<reference evidence="2 3" key="1">
    <citation type="journal article" date="2024" name="J Genomics">
        <title>Draft genome sequencing and assembly of Favolaschia claudopus CIRM-BRFM 2984 isolated from oak limbs.</title>
        <authorList>
            <person name="Navarro D."/>
            <person name="Drula E."/>
            <person name="Chaduli D."/>
            <person name="Cazenave R."/>
            <person name="Ahrendt S."/>
            <person name="Wang J."/>
            <person name="Lipzen A."/>
            <person name="Daum C."/>
            <person name="Barry K."/>
            <person name="Grigoriev I.V."/>
            <person name="Favel A."/>
            <person name="Rosso M.N."/>
            <person name="Martin F."/>
        </authorList>
    </citation>
    <scope>NUCLEOTIDE SEQUENCE [LARGE SCALE GENOMIC DNA]</scope>
    <source>
        <strain evidence="2 3">CIRM-BRFM 2984</strain>
    </source>
</reference>
<organism evidence="2 3">
    <name type="scientific">Favolaschia claudopus</name>
    <dbReference type="NCBI Taxonomy" id="2862362"/>
    <lineage>
        <taxon>Eukaryota</taxon>
        <taxon>Fungi</taxon>
        <taxon>Dikarya</taxon>
        <taxon>Basidiomycota</taxon>
        <taxon>Agaricomycotina</taxon>
        <taxon>Agaricomycetes</taxon>
        <taxon>Agaricomycetidae</taxon>
        <taxon>Agaricales</taxon>
        <taxon>Marasmiineae</taxon>
        <taxon>Mycenaceae</taxon>
        <taxon>Favolaschia</taxon>
    </lineage>
</organism>
<dbReference type="AlphaFoldDB" id="A0AAV9ZMY8"/>
<dbReference type="EMBL" id="JAWWNJ010000128">
    <property type="protein sequence ID" value="KAK6987764.1"/>
    <property type="molecule type" value="Genomic_DNA"/>
</dbReference>
<feature type="compositionally biased region" description="Basic and acidic residues" evidence="1">
    <location>
        <begin position="57"/>
        <end position="71"/>
    </location>
</feature>
<keyword evidence="3" id="KW-1185">Reference proteome</keyword>
<protein>
    <submittedName>
        <fullName evidence="2">Uncharacterized protein</fullName>
    </submittedName>
</protein>